<feature type="domain" description="WRKY19-like zinc finger" evidence="1">
    <location>
        <begin position="260"/>
        <end position="284"/>
    </location>
</feature>
<dbReference type="PANTHER" id="PTHR31827">
    <property type="entry name" value="EMB|CAB89363.1"/>
    <property type="match status" value="1"/>
</dbReference>
<feature type="domain" description="WRKY19-like zinc finger" evidence="1">
    <location>
        <begin position="410"/>
        <end position="434"/>
    </location>
</feature>
<dbReference type="InterPro" id="IPR056866">
    <property type="entry name" value="Znf_WRKY19"/>
</dbReference>
<protein>
    <recommendedName>
        <fullName evidence="1">WRKY19-like zinc finger domain-containing protein</fullName>
    </recommendedName>
</protein>
<dbReference type="Proteomes" id="UP000604825">
    <property type="component" value="Unassembled WGS sequence"/>
</dbReference>
<comment type="caution">
    <text evidence="2">The sequence shown here is derived from an EMBL/GenBank/DDBJ whole genome shotgun (WGS) entry which is preliminary data.</text>
</comment>
<keyword evidence="3" id="KW-1185">Reference proteome</keyword>
<feature type="domain" description="WRKY19-like zinc finger" evidence="1">
    <location>
        <begin position="285"/>
        <end position="309"/>
    </location>
</feature>
<feature type="domain" description="WRKY19-like zinc finger" evidence="1">
    <location>
        <begin position="385"/>
        <end position="409"/>
    </location>
</feature>
<proteinExistence type="predicted"/>
<dbReference type="EMBL" id="CAJGYO010000007">
    <property type="protein sequence ID" value="CAD6247357.1"/>
    <property type="molecule type" value="Genomic_DNA"/>
</dbReference>
<feature type="domain" description="WRKY19-like zinc finger" evidence="1">
    <location>
        <begin position="236"/>
        <end position="259"/>
    </location>
</feature>
<dbReference type="AlphaFoldDB" id="A0A811PRY7"/>
<dbReference type="PANTHER" id="PTHR31827:SF40">
    <property type="entry name" value="F22C12.10"/>
    <property type="match status" value="1"/>
</dbReference>
<sequence length="658" mass="68279">MEPRHGRSAFTISFSNPNGFANQRTAIPAVSYPAAGSSQLDVLAPRGCKRKWTELALGLGDSSSSDCSKQSMGTGCTVSSAKGSDDASCMDYDISFKLSLGNEGTSKLHKQACDSKRTMEKPRLDLKLSLAPSQSDVTDADLIRSNAPQDMFVHPYLMSSVPTVDEGSTSARHSSGGMVSSFLNRAGISLSQAFPVNSNQVQGPAPSAPTVLQLPKSSAASSSGFVRSQQCNSSTKICSQPGCTKGARGSSGRCIAHGGGRRCQKEGCNKGAEGKTIFCKAHGGGKRCEHLGCTKSAEGRTDFCIAHGGGRRCSHEGCKRAARGKSGLCIKHGGGKRCQKPNCTKSAEGRSGMCIAHGGGRRCQYDGCGKGAQGSTNFCKAHGGGKRCTHPDCSKGAEGSTPFCKAHGGGKRCSADGCTKSVHGGTQFCVAHGGGKRCAVEGCRKSARGRTDRCVGHGGGKRCHFAGCGKSAQGSTDFCKSHGGGRRCSWGHPGSDLGSGGAPCDRLARGKKGLCDQHSLLVDDNSVHGGVSFGGFSIVSAAPFLREMALLALKQACAASSCTRWRLLLAMWRPQPMKAGCMGGTLCPSCWMVVWDSGRSRPTTLMPVPLPLATGKIWRSPLALRSAAGCNARVRGLLPPFISVSSSVQVSPVSPGLV</sequence>
<dbReference type="Pfam" id="PF24906">
    <property type="entry name" value="Zf_WRKY19"/>
    <property type="match status" value="8"/>
</dbReference>
<feature type="domain" description="WRKY19-like zinc finger" evidence="1">
    <location>
        <begin position="310"/>
        <end position="334"/>
    </location>
</feature>
<evidence type="ECO:0000259" key="1">
    <source>
        <dbReference type="Pfam" id="PF24906"/>
    </source>
</evidence>
<feature type="domain" description="WRKY19-like zinc finger" evidence="1">
    <location>
        <begin position="360"/>
        <end position="384"/>
    </location>
</feature>
<evidence type="ECO:0000313" key="2">
    <source>
        <dbReference type="EMBL" id="CAD6247357.1"/>
    </source>
</evidence>
<reference evidence="2" key="1">
    <citation type="submission" date="2020-10" db="EMBL/GenBank/DDBJ databases">
        <authorList>
            <person name="Han B."/>
            <person name="Lu T."/>
            <person name="Zhao Q."/>
            <person name="Huang X."/>
            <person name="Zhao Y."/>
        </authorList>
    </citation>
    <scope>NUCLEOTIDE SEQUENCE</scope>
</reference>
<organism evidence="2 3">
    <name type="scientific">Miscanthus lutarioriparius</name>
    <dbReference type="NCBI Taxonomy" id="422564"/>
    <lineage>
        <taxon>Eukaryota</taxon>
        <taxon>Viridiplantae</taxon>
        <taxon>Streptophyta</taxon>
        <taxon>Embryophyta</taxon>
        <taxon>Tracheophyta</taxon>
        <taxon>Spermatophyta</taxon>
        <taxon>Magnoliopsida</taxon>
        <taxon>Liliopsida</taxon>
        <taxon>Poales</taxon>
        <taxon>Poaceae</taxon>
        <taxon>PACMAD clade</taxon>
        <taxon>Panicoideae</taxon>
        <taxon>Andropogonodae</taxon>
        <taxon>Andropogoneae</taxon>
        <taxon>Saccharinae</taxon>
        <taxon>Miscanthus</taxon>
    </lineage>
</organism>
<dbReference type="OrthoDB" id="77038at2759"/>
<feature type="domain" description="WRKY19-like zinc finger" evidence="1">
    <location>
        <begin position="335"/>
        <end position="359"/>
    </location>
</feature>
<evidence type="ECO:0000313" key="3">
    <source>
        <dbReference type="Proteomes" id="UP000604825"/>
    </source>
</evidence>
<gene>
    <name evidence="2" type="ORF">NCGR_LOCUS31562</name>
</gene>
<name>A0A811PRY7_9POAL</name>
<accession>A0A811PRY7</accession>